<accession>A0A8S9XN07</accession>
<evidence type="ECO:0000313" key="2">
    <source>
        <dbReference type="EMBL" id="KAF6210333.1"/>
    </source>
</evidence>
<evidence type="ECO:0000313" key="3">
    <source>
        <dbReference type="Proteomes" id="UP000466442"/>
    </source>
</evidence>
<dbReference type="SUPFAM" id="SSF55797">
    <property type="entry name" value="PR-1-like"/>
    <property type="match status" value="2"/>
</dbReference>
<dbReference type="AlphaFoldDB" id="A0A8S9XN07"/>
<evidence type="ECO:0000259" key="1">
    <source>
        <dbReference type="SMART" id="SM00198"/>
    </source>
</evidence>
<dbReference type="CDD" id="cd05380">
    <property type="entry name" value="CAP_euk"/>
    <property type="match status" value="2"/>
</dbReference>
<gene>
    <name evidence="2" type="ORF">GE061_013437</name>
</gene>
<keyword evidence="3" id="KW-1185">Reference proteome</keyword>
<reference evidence="2" key="1">
    <citation type="journal article" date="2021" name="Mol. Ecol. Resour.">
        <title>Apolygus lucorum genome provides insights into omnivorousness and mesophyll feeding.</title>
        <authorList>
            <person name="Liu Y."/>
            <person name="Liu H."/>
            <person name="Wang H."/>
            <person name="Huang T."/>
            <person name="Liu B."/>
            <person name="Yang B."/>
            <person name="Yin L."/>
            <person name="Li B."/>
            <person name="Zhang Y."/>
            <person name="Zhang S."/>
            <person name="Jiang F."/>
            <person name="Zhang X."/>
            <person name="Ren Y."/>
            <person name="Wang B."/>
            <person name="Wang S."/>
            <person name="Lu Y."/>
            <person name="Wu K."/>
            <person name="Fan W."/>
            <person name="Wang G."/>
        </authorList>
    </citation>
    <scope>NUCLEOTIDE SEQUENCE</scope>
    <source>
        <strain evidence="2">12Hb</strain>
    </source>
</reference>
<dbReference type="Proteomes" id="UP000466442">
    <property type="component" value="Linkage Group LG5"/>
</dbReference>
<feature type="domain" description="SCP" evidence="1">
    <location>
        <begin position="247"/>
        <end position="402"/>
    </location>
</feature>
<dbReference type="InterPro" id="IPR035940">
    <property type="entry name" value="CAP_sf"/>
</dbReference>
<dbReference type="GO" id="GO:0005576">
    <property type="term" value="C:extracellular region"/>
    <property type="evidence" value="ECO:0007669"/>
    <property type="project" value="UniProtKB-SubCell"/>
</dbReference>
<comment type="caution">
    <text evidence="2">The sequence shown here is derived from an EMBL/GenBank/DDBJ whole genome shotgun (WGS) entry which is preliminary data.</text>
</comment>
<dbReference type="EMBL" id="WIXP02000005">
    <property type="protein sequence ID" value="KAF6210333.1"/>
    <property type="molecule type" value="Genomic_DNA"/>
</dbReference>
<dbReference type="OrthoDB" id="414826at2759"/>
<name>A0A8S9XN07_APOLU</name>
<protein>
    <recommendedName>
        <fullName evidence="1">SCP domain-containing protein</fullName>
    </recommendedName>
</protein>
<proteinExistence type="predicted"/>
<dbReference type="SMART" id="SM00198">
    <property type="entry name" value="SCP"/>
    <property type="match status" value="1"/>
</dbReference>
<sequence length="471" mass="52032">MTNEIKGDILIWKRLTQMQVLEANVDWCSEALKCKGEKHTMCTYKDNKEKGECKEIKDNQTPDGRKKMLELHNAYRNKMAGGEIKGWPTAADMREMTWDCVNELVALSYKLGCGEIHTVKGKFKTVVIVCNFGPGGNTVGAKMYTKGKPASKCPSGFSPSKTYPNLCSESGAKNSFDCKDSSHSAASRETLIGHETILVLAICVLEANIDWCSDALKCKGEKNTMCAYYDYKNKGECVDIVDNQTPAGRKKMLDLHNAYRNKMAGGEIKGWPTAADMREMSWDCDIEYVALRWTKQCKPGHDSCRRTPKFEYVGQNYADAGSTAEFRTSDSSFTGWTDGELKLVSDPEGLVASFQGGKWGHLTQVVWADSYKLGCGEIHTVKGKFKYVVIVCNFGPGGNYAATKMYTKGKPASMCPSGFSPSKTYPNLCSESGGNSTFECNSYPSAAERKTSFDDENILVLVICILFVANK</sequence>
<dbReference type="Pfam" id="PF00188">
    <property type="entry name" value="CAP"/>
    <property type="match status" value="1"/>
</dbReference>
<dbReference type="Gene3D" id="3.40.33.10">
    <property type="entry name" value="CAP"/>
    <property type="match status" value="3"/>
</dbReference>
<dbReference type="InterPro" id="IPR014044">
    <property type="entry name" value="CAP_dom"/>
</dbReference>
<dbReference type="PANTHER" id="PTHR10334">
    <property type="entry name" value="CYSTEINE-RICH SECRETORY PROTEIN-RELATED"/>
    <property type="match status" value="1"/>
</dbReference>
<dbReference type="PRINTS" id="PR00838">
    <property type="entry name" value="V5ALLERGEN"/>
</dbReference>
<organism evidence="2 3">
    <name type="scientific">Apolygus lucorum</name>
    <name type="common">Small green plant bug</name>
    <name type="synonym">Lygocoris lucorum</name>
    <dbReference type="NCBI Taxonomy" id="248454"/>
    <lineage>
        <taxon>Eukaryota</taxon>
        <taxon>Metazoa</taxon>
        <taxon>Ecdysozoa</taxon>
        <taxon>Arthropoda</taxon>
        <taxon>Hexapoda</taxon>
        <taxon>Insecta</taxon>
        <taxon>Pterygota</taxon>
        <taxon>Neoptera</taxon>
        <taxon>Paraneoptera</taxon>
        <taxon>Hemiptera</taxon>
        <taxon>Heteroptera</taxon>
        <taxon>Panheteroptera</taxon>
        <taxon>Cimicomorpha</taxon>
        <taxon>Miridae</taxon>
        <taxon>Mirini</taxon>
        <taxon>Apolygus</taxon>
    </lineage>
</organism>
<dbReference type="InterPro" id="IPR001283">
    <property type="entry name" value="CRISP-related"/>
</dbReference>
<dbReference type="PRINTS" id="PR00837">
    <property type="entry name" value="V5TPXLIKE"/>
</dbReference>
<dbReference type="InterPro" id="IPR002413">
    <property type="entry name" value="V5_allergen-like"/>
</dbReference>